<evidence type="ECO:0000256" key="4">
    <source>
        <dbReference type="ARBA" id="ARBA00022833"/>
    </source>
</evidence>
<evidence type="ECO:0000256" key="1">
    <source>
        <dbReference type="ARBA" id="ARBA00022723"/>
    </source>
</evidence>
<feature type="compositionally biased region" description="Low complexity" evidence="6">
    <location>
        <begin position="107"/>
        <end position="121"/>
    </location>
</feature>
<dbReference type="PROSITE" id="PS00028">
    <property type="entry name" value="ZINC_FINGER_C2H2_1"/>
    <property type="match status" value="4"/>
</dbReference>
<feature type="region of interest" description="Disordered" evidence="6">
    <location>
        <begin position="1046"/>
        <end position="1148"/>
    </location>
</feature>
<evidence type="ECO:0000256" key="5">
    <source>
        <dbReference type="PROSITE-ProRule" id="PRU00042"/>
    </source>
</evidence>
<evidence type="ECO:0000256" key="2">
    <source>
        <dbReference type="ARBA" id="ARBA00022737"/>
    </source>
</evidence>
<feature type="region of interest" description="Disordered" evidence="6">
    <location>
        <begin position="1532"/>
        <end position="1621"/>
    </location>
</feature>
<feature type="compositionally biased region" description="Basic and acidic residues" evidence="6">
    <location>
        <begin position="88"/>
        <end position="106"/>
    </location>
</feature>
<reference evidence="8" key="1">
    <citation type="journal article" date="2023" name="Mol. Biol. Evol.">
        <title>Third-Generation Sequencing Reveals the Adaptive Role of the Epigenome in Three Deep-Sea Polychaetes.</title>
        <authorList>
            <person name="Perez M."/>
            <person name="Aroh O."/>
            <person name="Sun Y."/>
            <person name="Lan Y."/>
            <person name="Juniper S.K."/>
            <person name="Young C.R."/>
            <person name="Angers B."/>
            <person name="Qian P.Y."/>
        </authorList>
    </citation>
    <scope>NUCLEOTIDE SEQUENCE</scope>
    <source>
        <strain evidence="8">R07B-5</strain>
    </source>
</reference>
<dbReference type="Proteomes" id="UP001209878">
    <property type="component" value="Unassembled WGS sequence"/>
</dbReference>
<dbReference type="GO" id="GO:0008270">
    <property type="term" value="F:zinc ion binding"/>
    <property type="evidence" value="ECO:0007669"/>
    <property type="project" value="UniProtKB-KW"/>
</dbReference>
<protein>
    <recommendedName>
        <fullName evidence="7">C2H2-type domain-containing protein</fullName>
    </recommendedName>
</protein>
<feature type="compositionally biased region" description="Polar residues" evidence="6">
    <location>
        <begin position="176"/>
        <end position="185"/>
    </location>
</feature>
<feature type="compositionally biased region" description="Polar residues" evidence="6">
    <location>
        <begin position="1802"/>
        <end position="1818"/>
    </location>
</feature>
<comment type="caution">
    <text evidence="8">The sequence shown here is derived from an EMBL/GenBank/DDBJ whole genome shotgun (WGS) entry which is preliminary data.</text>
</comment>
<feature type="compositionally biased region" description="Basic and acidic residues" evidence="6">
    <location>
        <begin position="1074"/>
        <end position="1112"/>
    </location>
</feature>
<feature type="region of interest" description="Disordered" evidence="6">
    <location>
        <begin position="66"/>
        <end position="160"/>
    </location>
</feature>
<sequence>MGAAQSGLLGNSPAQNGRVDLARLRSALREQSQQDPTKQQLYALLLEEYTSTDDEKDDAVSHDIPHAPALMSREGTPTSKTDMQSHGGDNDVTRKLSPDCSRDGDSASKASDSDSSPKTPSEVGDAPKISSGGSLDDKLVVKPTPMATDGLSESRKRSHCTDIVAPKKKFLHGFRNRSNSMNVDQSDSEAKVVPASVTSSSSSSSTPTPQLNGNLESRSNSGSGTPETPGGQSNGGSVSMPTAMPNNLRIRNIIETLMNTDMIRRHLEYDGPEHEIQSLASTNVAKSIDTKNAGSEEGSPRPLEPQTIQNQMQKALLLDTHSPSPSGDVAKPLALREHAGPLQLIKEQVISISPGIECQTSTSGASYRIVSSVGQLGDHRSGEHGAVMSSVPAEIKQNRAQLAYSVQSSQMMPTHPQFVGHARQYQPAGIATGRSVSRSSPAPKPVTGGSADPYGAMPPGGAPWISRKSVLAGMGDPARQPYERFHPGEDRVVEGHPRDAQWLDGRQQDVSQGCVNICPQIVDKNMTMTSHQTLPPGSVYRTHTGGSLSHGCSDVAAAKSLMLQQEAVGIRNEAGVVYDRRLISPRSRYEGARHSHEMLNHPGAVQQLGCHMQGGAGSSPMSRVPPHAPELQRSPPGMYHAGCSGHAGCHGCSSVTSVRQPVVTSRPHSRYDMTRWELTHQHELPSRMPQQRASPVRAPHRESPGSVSHHRSPIPGIELSQPSEIVQPVSGRGPPPLIPLTASQASYIPPEFRQRCLSQSEGHHRNGSGAKPWQERKPEKESPLDLSGRKEQYVVLPRSEGTGADVNIPLDLSVRNAPVVAPPPPATVEDGHFTKREVGQSFVHPQQITPAGDVGTTQRGNSNPTVGFPNMSQHIMKLQQSINRTIQDIDEPAARCDPPSHPNQLHRQNMSPENTLMKQYPNMAGVTHHPPPPLWHMPPGGVPREYPSDTQRHNLREVKMLVPPPAIPPGKTVTQKTSFRYGTVNILGNHPPNDILFLRCNLCGLTYGSQHSIKKHFNKVHGRDPTPDAVTVQTISDMRNAISQAGEKLAKEHQDKVDKMNTSPGSKNEVAPEQNHRSNDGHCKKPEQNMEQKPEEKRPAEGERQKKREQDAKNCQALSPQRKSSPRVARAPLVKCDGDSDNHSDNNVDGEKSMMKCLQCGQDFPTRDWGVFRRHVRTHDLTPDAIYKCSVCSVGFRDAAKRRTHMSTAHSITSCMCRKCNIGFTHIGALNKHLKTAHMDGQRVDVEYRCLYCPKYFAVQDDMMLHTQRHETPDDNTDTAVAAKPAKDKTAVLVVKPPSRHATPDTSNDKFPYPDLTIVEDPIVIANDSPKPPAVRNTVSLPWKPMMSHHVPTGKTLQEMLMEKIEPQANDRKEEKLVNGTNVPPALVCAQKASQGDDVKMPSSMASHDQNMKRRLDTQVPATEQLMKKVKPEDTPLPKLTTTVDEQAIQTAQRLLKDIVKTANSGMMTATTMAESLRDKESKVSHIMQGVLRSFPVLRHKPENIREVIETLVTAELTGELPQRFATDTMEDATNDSENTSSNQQVAARQGNEMDEVRSGSVPTVSLKDSNETVPKTSGKATEKTTAAEDHERDTTLWEKSRQDSSVHTKTSVPPEKDLHDIPAKDSVSAIYAPTRFPEKTASEKALENKSYLGMTVLEAYVPKKAGDYRKSGKSYAKPAKCTETSLHRHAASSSATPSTSGSFNPLRALQFTEFHPTLCTDHACEGNYLEKLHDHGHCHNRDEEDVSKKGKLDDTDSGPDKTSLRPCTDGPCDRPVEKTSVSLSCTDGPCDKSHSCKSALVGTSSGDASSTVVSDVD</sequence>
<organism evidence="8 9">
    <name type="scientific">Ridgeia piscesae</name>
    <name type="common">Tubeworm</name>
    <dbReference type="NCBI Taxonomy" id="27915"/>
    <lineage>
        <taxon>Eukaryota</taxon>
        <taxon>Metazoa</taxon>
        <taxon>Spiralia</taxon>
        <taxon>Lophotrochozoa</taxon>
        <taxon>Annelida</taxon>
        <taxon>Polychaeta</taxon>
        <taxon>Sedentaria</taxon>
        <taxon>Canalipalpata</taxon>
        <taxon>Sabellida</taxon>
        <taxon>Siboglinidae</taxon>
        <taxon>Ridgeia</taxon>
    </lineage>
</organism>
<feature type="compositionally biased region" description="Basic and acidic residues" evidence="6">
    <location>
        <begin position="1048"/>
        <end position="1059"/>
    </location>
</feature>
<accession>A0AAD9NRQ5</accession>
<dbReference type="EMBL" id="JAODUO010000465">
    <property type="protein sequence ID" value="KAK2179950.1"/>
    <property type="molecule type" value="Genomic_DNA"/>
</dbReference>
<evidence type="ECO:0000256" key="6">
    <source>
        <dbReference type="SAM" id="MobiDB-lite"/>
    </source>
</evidence>
<feature type="compositionally biased region" description="Polar residues" evidence="6">
    <location>
        <begin position="1536"/>
        <end position="1547"/>
    </location>
</feature>
<feature type="compositionally biased region" description="Polar residues" evidence="6">
    <location>
        <begin position="210"/>
        <end position="226"/>
    </location>
</feature>
<feature type="compositionally biased region" description="Basic and acidic residues" evidence="6">
    <location>
        <begin position="1136"/>
        <end position="1148"/>
    </location>
</feature>
<dbReference type="PANTHER" id="PTHR24379">
    <property type="entry name" value="KRAB AND ZINC FINGER DOMAIN-CONTAINING"/>
    <property type="match status" value="1"/>
</dbReference>
<dbReference type="Gene3D" id="3.30.160.60">
    <property type="entry name" value="Classic Zinc Finger"/>
    <property type="match status" value="2"/>
</dbReference>
<dbReference type="SMART" id="SM00355">
    <property type="entry name" value="ZnF_C2H2"/>
    <property type="match status" value="5"/>
</dbReference>
<dbReference type="SUPFAM" id="SSF57667">
    <property type="entry name" value="beta-beta-alpha zinc fingers"/>
    <property type="match status" value="1"/>
</dbReference>
<feature type="compositionally biased region" description="Low complexity" evidence="6">
    <location>
        <begin position="192"/>
        <end position="209"/>
    </location>
</feature>
<feature type="region of interest" description="Disordered" evidence="6">
    <location>
        <begin position="433"/>
        <end position="455"/>
    </location>
</feature>
<keyword evidence="1" id="KW-0479">Metal-binding</keyword>
<dbReference type="InterPro" id="IPR013087">
    <property type="entry name" value="Znf_C2H2_type"/>
</dbReference>
<feature type="region of interest" description="Disordered" evidence="6">
    <location>
        <begin position="1"/>
        <end position="40"/>
    </location>
</feature>
<feature type="region of interest" description="Disordered" evidence="6">
    <location>
        <begin position="175"/>
        <end position="244"/>
    </location>
</feature>
<name>A0AAD9NRQ5_RIDPI</name>
<feature type="compositionally biased region" description="Basic and acidic residues" evidence="6">
    <location>
        <begin position="1581"/>
        <end position="1607"/>
    </location>
</feature>
<feature type="compositionally biased region" description="Polar residues" evidence="6">
    <location>
        <begin position="29"/>
        <end position="40"/>
    </location>
</feature>
<feature type="compositionally biased region" description="Basic and acidic residues" evidence="6">
    <location>
        <begin position="1739"/>
        <end position="1764"/>
    </location>
</feature>
<keyword evidence="4" id="KW-0862">Zinc</keyword>
<feature type="compositionally biased region" description="Polar residues" evidence="6">
    <location>
        <begin position="75"/>
        <end position="84"/>
    </location>
</feature>
<feature type="region of interest" description="Disordered" evidence="6">
    <location>
        <begin position="683"/>
        <end position="719"/>
    </location>
</feature>
<dbReference type="InterPro" id="IPR036236">
    <property type="entry name" value="Znf_C2H2_sf"/>
</dbReference>
<evidence type="ECO:0000313" key="8">
    <source>
        <dbReference type="EMBL" id="KAK2179950.1"/>
    </source>
</evidence>
<feature type="region of interest" description="Disordered" evidence="6">
    <location>
        <begin position="758"/>
        <end position="790"/>
    </location>
</feature>
<dbReference type="PROSITE" id="PS50157">
    <property type="entry name" value="ZINC_FINGER_C2H2_2"/>
    <property type="match status" value="3"/>
</dbReference>
<dbReference type="PANTHER" id="PTHR24379:SF121">
    <property type="entry name" value="C2H2-TYPE DOMAIN-CONTAINING PROTEIN"/>
    <property type="match status" value="1"/>
</dbReference>
<feature type="domain" description="C2H2-type" evidence="7">
    <location>
        <begin position="998"/>
        <end position="1026"/>
    </location>
</feature>
<proteinExistence type="predicted"/>
<feature type="compositionally biased region" description="Polar residues" evidence="6">
    <location>
        <begin position="1561"/>
        <end position="1580"/>
    </location>
</feature>
<keyword evidence="9" id="KW-1185">Reference proteome</keyword>
<evidence type="ECO:0000313" key="9">
    <source>
        <dbReference type="Proteomes" id="UP001209878"/>
    </source>
</evidence>
<feature type="compositionally biased region" description="Basic and acidic residues" evidence="6">
    <location>
        <begin position="773"/>
        <end position="790"/>
    </location>
</feature>
<keyword evidence="2" id="KW-0677">Repeat</keyword>
<evidence type="ECO:0000256" key="3">
    <source>
        <dbReference type="ARBA" id="ARBA00022771"/>
    </source>
</evidence>
<feature type="region of interest" description="Disordered" evidence="6">
    <location>
        <begin position="1739"/>
        <end position="1818"/>
    </location>
</feature>
<keyword evidence="3 5" id="KW-0863">Zinc-finger</keyword>
<gene>
    <name evidence="8" type="ORF">NP493_466g07030</name>
</gene>
<feature type="domain" description="C2H2-type" evidence="7">
    <location>
        <begin position="1187"/>
        <end position="1211"/>
    </location>
</feature>
<feature type="domain" description="C2H2-type" evidence="7">
    <location>
        <begin position="1248"/>
        <end position="1275"/>
    </location>
</feature>
<evidence type="ECO:0000259" key="7">
    <source>
        <dbReference type="PROSITE" id="PS50157"/>
    </source>
</evidence>